<keyword evidence="1" id="KW-0812">Transmembrane</keyword>
<feature type="transmembrane region" description="Helical" evidence="1">
    <location>
        <begin position="45"/>
        <end position="63"/>
    </location>
</feature>
<protein>
    <submittedName>
        <fullName evidence="2">Uncharacterized protein</fullName>
    </submittedName>
</protein>
<dbReference type="Proteomes" id="UP000070513">
    <property type="component" value="Unassembled WGS sequence"/>
</dbReference>
<evidence type="ECO:0000313" key="3">
    <source>
        <dbReference type="Proteomes" id="UP000070513"/>
    </source>
</evidence>
<dbReference type="EMBL" id="LPUR01000018">
    <property type="protein sequence ID" value="KXH79660.1"/>
    <property type="molecule type" value="Genomic_DNA"/>
</dbReference>
<reference evidence="3" key="1">
    <citation type="submission" date="2015-12" db="EMBL/GenBank/DDBJ databases">
        <title>Genome sequence of a biocontrol rhizobacterium Chryseobacterium kwangjuense strain KJ1R5 isolated from pepper (Capsicum annuum L.).</title>
        <authorList>
            <person name="Jeong J.-J."/>
            <person name="Park H."/>
            <person name="Mannaa M."/>
            <person name="Sang M.K."/>
            <person name="Choi I.-G."/>
            <person name="Kim K.D."/>
        </authorList>
    </citation>
    <scope>NUCLEOTIDE SEQUENCE [LARGE SCALE GENOMIC DNA]</scope>
    <source>
        <strain evidence="3">KJ1R5</strain>
    </source>
</reference>
<evidence type="ECO:0000313" key="2">
    <source>
        <dbReference type="EMBL" id="KXH79660.1"/>
    </source>
</evidence>
<accession>A0A135W403</accession>
<feature type="transmembrane region" description="Helical" evidence="1">
    <location>
        <begin position="21"/>
        <end position="39"/>
    </location>
</feature>
<keyword evidence="1" id="KW-0472">Membrane</keyword>
<evidence type="ECO:0000256" key="1">
    <source>
        <dbReference type="SAM" id="Phobius"/>
    </source>
</evidence>
<reference evidence="2 3" key="2">
    <citation type="journal article" date="2016" name="Genome Announc.">
        <title>Draft Genome Sequence of a Biocontrol Rhizobacterium, Chryseobacterium kwangjuense Strain KJ1R5, Isolated from Pepper (Capsicum annuum).</title>
        <authorList>
            <person name="Jeong J.J."/>
            <person name="Park H."/>
            <person name="Park B.H."/>
            <person name="Mannaa M."/>
            <person name="Sang M.K."/>
            <person name="Choi I.G."/>
            <person name="Kim K.D."/>
        </authorList>
    </citation>
    <scope>NUCLEOTIDE SEQUENCE [LARGE SCALE GENOMIC DNA]</scope>
    <source>
        <strain evidence="2 3">KJ1R5</strain>
    </source>
</reference>
<organism evidence="2 3">
    <name type="scientific">Chryseobacterium kwangjuense</name>
    <dbReference type="NCBI Taxonomy" id="267125"/>
    <lineage>
        <taxon>Bacteria</taxon>
        <taxon>Pseudomonadati</taxon>
        <taxon>Bacteroidota</taxon>
        <taxon>Flavobacteriia</taxon>
        <taxon>Flavobacteriales</taxon>
        <taxon>Weeksellaceae</taxon>
        <taxon>Chryseobacterium group</taxon>
        <taxon>Chryseobacterium</taxon>
    </lineage>
</organism>
<comment type="caution">
    <text evidence="2">The sequence shown here is derived from an EMBL/GenBank/DDBJ whole genome shotgun (WGS) entry which is preliminary data.</text>
</comment>
<gene>
    <name evidence="2" type="ORF">AU378_20050</name>
</gene>
<sequence length="177" mass="21252">MIENKGFIFKNVLPYHIAKTLLVIIPCMIFYGALYYLLFKGMFRLSFVMFFTLFYFGTCYLILKALSVQVRIWFDDNHLFIQKGKQQAEKYLKSDIKGFYAYDYETKAPSLQNSKIYFKICLVNDSKIYLNDVEYKNKYEEEKGENLKKFLKAAQKELHVSKIEKKNFQNIYWYSIK</sequence>
<proteinExistence type="predicted"/>
<keyword evidence="1" id="KW-1133">Transmembrane helix</keyword>
<dbReference type="RefSeq" id="WP_062653340.1">
    <property type="nucleotide sequence ID" value="NZ_LPUR01000018.1"/>
</dbReference>
<name>A0A135W403_9FLAO</name>
<dbReference type="AlphaFoldDB" id="A0A135W403"/>
<dbReference type="OrthoDB" id="1249369at2"/>